<dbReference type="PRINTS" id="PR00081">
    <property type="entry name" value="GDHRDH"/>
</dbReference>
<dbReference type="SUPFAM" id="SSF51735">
    <property type="entry name" value="NAD(P)-binding Rossmann-fold domains"/>
    <property type="match status" value="1"/>
</dbReference>
<organism evidence="1 2">
    <name type="scientific">Dimorphilus gyrociliatus</name>
    <dbReference type="NCBI Taxonomy" id="2664684"/>
    <lineage>
        <taxon>Eukaryota</taxon>
        <taxon>Metazoa</taxon>
        <taxon>Spiralia</taxon>
        <taxon>Lophotrochozoa</taxon>
        <taxon>Annelida</taxon>
        <taxon>Polychaeta</taxon>
        <taxon>Polychaeta incertae sedis</taxon>
        <taxon>Dinophilidae</taxon>
        <taxon>Dimorphilus</taxon>
    </lineage>
</organism>
<dbReference type="EMBL" id="CAJFCJ010000006">
    <property type="protein sequence ID" value="CAD5115967.1"/>
    <property type="molecule type" value="Genomic_DNA"/>
</dbReference>
<reference evidence="1 2" key="1">
    <citation type="submission" date="2020-08" db="EMBL/GenBank/DDBJ databases">
        <authorList>
            <person name="Hejnol A."/>
        </authorList>
    </citation>
    <scope>NUCLEOTIDE SEQUENCE [LARGE SCALE GENOMIC DNA]</scope>
</reference>
<comment type="caution">
    <text evidence="1">The sequence shown here is derived from an EMBL/GenBank/DDBJ whole genome shotgun (WGS) entry which is preliminary data.</text>
</comment>
<dbReference type="InterPro" id="IPR002347">
    <property type="entry name" value="SDR_fam"/>
</dbReference>
<dbReference type="AlphaFoldDB" id="A0A7I8VN18"/>
<dbReference type="OrthoDB" id="5296at2759"/>
<gene>
    <name evidence="1" type="ORF">DGYR_LOCUS4650</name>
</gene>
<dbReference type="Pfam" id="PF00106">
    <property type="entry name" value="adh_short"/>
    <property type="match status" value="1"/>
</dbReference>
<evidence type="ECO:0000313" key="2">
    <source>
        <dbReference type="Proteomes" id="UP000549394"/>
    </source>
</evidence>
<dbReference type="PANTHER" id="PTHR43313:SF50">
    <property type="entry name" value="GH26015P"/>
    <property type="match status" value="1"/>
</dbReference>
<accession>A0A7I8VN18</accession>
<dbReference type="GO" id="GO:0016491">
    <property type="term" value="F:oxidoreductase activity"/>
    <property type="evidence" value="ECO:0007669"/>
    <property type="project" value="TreeGrafter"/>
</dbReference>
<dbReference type="Proteomes" id="UP000549394">
    <property type="component" value="Unassembled WGS sequence"/>
</dbReference>
<dbReference type="PANTHER" id="PTHR43313">
    <property type="entry name" value="SHORT-CHAIN DEHYDROGENASE/REDUCTASE FAMILY 9C"/>
    <property type="match status" value="1"/>
</dbReference>
<name>A0A7I8VN18_9ANNE</name>
<sequence>MIGVCGFFKIFAITLSSCVLFKLIERFLRSFYIKDRTKKHVLITGCDSGPGYLLAKKLDTQGVFVIGTCATEEGVDRLQNECSSRLKAVNLDLSKEDDIEDFSEYLKSELDGIGLHALVNNELANETVYTDFDNLNIDDYKKVFEGHILAVANMSSKFLPLLIKGRGRIVNVTSTAGRLIKPTSHSVPSCMSLAATEALSDCYRIVMKLHRQPVSVHVIEPGDFRLEDLEKKKEKYEAGFKRLTKAEFKKQEEEDKINLIGRIQFIINEQASDRLDMIVDAYEHAIFAKWPKKRYSINNKLNILLSYFPSFISDYLIINQYRKFYNKAKKGKGSGIFDINSTSKN</sequence>
<dbReference type="Gene3D" id="3.40.50.720">
    <property type="entry name" value="NAD(P)-binding Rossmann-like Domain"/>
    <property type="match status" value="1"/>
</dbReference>
<dbReference type="GO" id="GO:0008202">
    <property type="term" value="P:steroid metabolic process"/>
    <property type="evidence" value="ECO:0007669"/>
    <property type="project" value="TreeGrafter"/>
</dbReference>
<dbReference type="InterPro" id="IPR036291">
    <property type="entry name" value="NAD(P)-bd_dom_sf"/>
</dbReference>
<evidence type="ECO:0000313" key="1">
    <source>
        <dbReference type="EMBL" id="CAD5115967.1"/>
    </source>
</evidence>
<proteinExistence type="predicted"/>
<keyword evidence="2" id="KW-1185">Reference proteome</keyword>
<protein>
    <submittedName>
        <fullName evidence="1">DgyrCDS4898</fullName>
    </submittedName>
</protein>